<keyword evidence="2" id="KW-1185">Reference proteome</keyword>
<dbReference type="Pfam" id="PF10245">
    <property type="entry name" value="MRP-S22"/>
    <property type="match status" value="1"/>
</dbReference>
<dbReference type="OrthoDB" id="10052321at2759"/>
<dbReference type="STRING" id="1246581.A0A2H9THB0"/>
<organism evidence="1 2">
    <name type="scientific">Paramicrosporidium saccamoebae</name>
    <dbReference type="NCBI Taxonomy" id="1246581"/>
    <lineage>
        <taxon>Eukaryota</taxon>
        <taxon>Fungi</taxon>
        <taxon>Fungi incertae sedis</taxon>
        <taxon>Cryptomycota</taxon>
        <taxon>Cryptomycota incertae sedis</taxon>
        <taxon>Paramicrosporidium</taxon>
    </lineage>
</organism>
<proteinExistence type="predicted"/>
<evidence type="ECO:0000313" key="1">
    <source>
        <dbReference type="EMBL" id="PJF17167.1"/>
    </source>
</evidence>
<dbReference type="InterPro" id="IPR019374">
    <property type="entry name" value="Ribosomal_mS22"/>
</dbReference>
<accession>A0A2H9THB0</accession>
<dbReference type="AlphaFoldDB" id="A0A2H9THB0"/>
<reference evidence="1 2" key="1">
    <citation type="submission" date="2016-10" db="EMBL/GenBank/DDBJ databases">
        <title>The genome of Paramicrosporidium saccamoebae is the missing link in understanding Cryptomycota and Microsporidia evolution.</title>
        <authorList>
            <person name="Quandt C.A."/>
            <person name="Beaudet D."/>
            <person name="Corsaro D."/>
            <person name="Michel R."/>
            <person name="Corradi N."/>
            <person name="James T."/>
        </authorList>
    </citation>
    <scope>NUCLEOTIDE SEQUENCE [LARGE SCALE GENOMIC DNA]</scope>
    <source>
        <strain evidence="1 2">KSL3</strain>
    </source>
</reference>
<dbReference type="Proteomes" id="UP000240830">
    <property type="component" value="Unassembled WGS sequence"/>
</dbReference>
<dbReference type="GO" id="GO:0032543">
    <property type="term" value="P:mitochondrial translation"/>
    <property type="evidence" value="ECO:0007669"/>
    <property type="project" value="TreeGrafter"/>
</dbReference>
<dbReference type="PANTHER" id="PTHR28158">
    <property type="entry name" value="37S RIBOSOMAL PROTEIN S35, MITOCHONDRIAL"/>
    <property type="match status" value="1"/>
</dbReference>
<dbReference type="InterPro" id="IPR021036">
    <property type="entry name" value="Ribosomal_mS45"/>
</dbReference>
<dbReference type="Pfam" id="PF12298">
    <property type="entry name" value="Bot1p"/>
    <property type="match status" value="1"/>
</dbReference>
<dbReference type="GO" id="GO:0005763">
    <property type="term" value="C:mitochondrial small ribosomal subunit"/>
    <property type="evidence" value="ECO:0007669"/>
    <property type="project" value="TreeGrafter"/>
</dbReference>
<gene>
    <name evidence="1" type="ORF">PSACC_03024</name>
</gene>
<evidence type="ECO:0000313" key="2">
    <source>
        <dbReference type="Proteomes" id="UP000240830"/>
    </source>
</evidence>
<dbReference type="EMBL" id="MTSL01000187">
    <property type="protein sequence ID" value="PJF17167.1"/>
    <property type="molecule type" value="Genomic_DNA"/>
</dbReference>
<sequence length="287" mass="32601">MHRILNSISARRPISSQEMVEDDTGNEDFFAAAIGAPTESTSYPAWITGMRAKLSVGSGPVFLGKNSPFPYNSEFRPSKPVTDEFRTLVLATWESDPTRWTPRQLSIKFKVSIERIKAIIKLKLLQRKMESTGFQINRKYLKQMETHLGASMPSIPEADGRNFSVTENLPPKLIAIPEEAKLSHNEAAALLGRELRPIHEAIDADLNGDVPFIPHKKQSSPEELAKLIIQTDPYERSRWKFVFTDISADVKPADRLVLIRERNGNLRKADTFEQVYEVKQMKNRVQK</sequence>
<name>A0A2H9THB0_9FUNG</name>
<comment type="caution">
    <text evidence="1">The sequence shown here is derived from an EMBL/GenBank/DDBJ whole genome shotgun (WGS) entry which is preliminary data.</text>
</comment>
<protein>
    <submittedName>
        <fullName evidence="1">Uncharacterized protein</fullName>
    </submittedName>
</protein>
<dbReference type="GO" id="GO:0003735">
    <property type="term" value="F:structural constituent of ribosome"/>
    <property type="evidence" value="ECO:0007669"/>
    <property type="project" value="TreeGrafter"/>
</dbReference>
<dbReference type="PANTHER" id="PTHR28158:SF1">
    <property type="entry name" value="SMALL RIBOSOMAL SUBUNIT PROTEIN MS45"/>
    <property type="match status" value="1"/>
</dbReference>